<dbReference type="HAMAP" id="MF_02019">
    <property type="entry name" value="MurF"/>
    <property type="match status" value="1"/>
</dbReference>
<comment type="similarity">
    <text evidence="1 7">Belongs to the MurCDEF family. MurE subfamily.</text>
</comment>
<evidence type="ECO:0000256" key="11">
    <source>
        <dbReference type="SAM" id="MobiDB-lite"/>
    </source>
</evidence>
<feature type="compositionally biased region" description="Basic and acidic residues" evidence="11">
    <location>
        <begin position="155"/>
        <end position="171"/>
    </location>
</feature>
<dbReference type="Gene3D" id="3.40.1190.10">
    <property type="entry name" value="Mur-like, catalytic domain"/>
    <property type="match status" value="2"/>
</dbReference>
<dbReference type="NCBIfam" id="TIGR01085">
    <property type="entry name" value="murE"/>
    <property type="match status" value="1"/>
</dbReference>
<protein>
    <recommendedName>
        <fullName evidence="7 8">Multifunctional fusion protein</fullName>
    </recommendedName>
    <domain>
        <recommendedName>
            <fullName evidence="7">UDP-N-acetylmuramoyl-L-alanyl-D-glutamate--2,6-diaminopimelate ligase</fullName>
            <ecNumber evidence="7">6.3.2.13</ecNumber>
        </recommendedName>
        <alternativeName>
            <fullName evidence="7">Meso-A2pm-adding enzyme</fullName>
        </alternativeName>
        <alternativeName>
            <fullName evidence="7">Meso-diaminopimelate-adding enzyme</fullName>
        </alternativeName>
        <alternativeName>
            <fullName evidence="7">UDP-MurNAc-L-Ala-D-Glu:meso-diaminopimelate ligase</fullName>
        </alternativeName>
        <alternativeName>
            <fullName evidence="7">UDP-MurNAc-tripeptide synthetase</fullName>
        </alternativeName>
        <alternativeName>
            <fullName evidence="7">UDP-N-acetylmuramyl-tripeptide synthetase</fullName>
        </alternativeName>
    </domain>
    <domain>
        <recommendedName>
            <fullName evidence="8">UDP-N-acetylmuramoyl-tripeptide--D-alanyl-D-alanine ligase</fullName>
            <ecNumber evidence="8">6.3.2.10</ecNumber>
        </recommendedName>
        <alternativeName>
            <fullName evidence="8">D-alanyl-D-alanine-adding enzyme</fullName>
        </alternativeName>
    </domain>
</protein>
<dbReference type="EC" id="6.3.2.10" evidence="8"/>
<feature type="binding site" evidence="7">
    <location>
        <begin position="177"/>
        <end position="178"/>
    </location>
    <ligand>
        <name>UDP-N-acetyl-alpha-D-muramoyl-L-alanyl-D-glutamate</name>
        <dbReference type="ChEBI" id="CHEBI:83900"/>
    </ligand>
</feature>
<dbReference type="InterPro" id="IPR005761">
    <property type="entry name" value="UDP-N-AcMur-Glu-dNH2Pim_ligase"/>
</dbReference>
<evidence type="ECO:0000256" key="3">
    <source>
        <dbReference type="ARBA" id="ARBA00022960"/>
    </source>
</evidence>
<evidence type="ECO:0000256" key="2">
    <source>
        <dbReference type="ARBA" id="ARBA00022618"/>
    </source>
</evidence>
<keyword evidence="8" id="KW-0547">Nucleotide-binding</keyword>
<dbReference type="NCBIfam" id="TIGR01143">
    <property type="entry name" value="murF"/>
    <property type="match status" value="1"/>
</dbReference>
<dbReference type="GO" id="GO:0005737">
    <property type="term" value="C:cytoplasm"/>
    <property type="evidence" value="ECO:0007669"/>
    <property type="project" value="UniProtKB-SubCell"/>
</dbReference>
<comment type="similarity">
    <text evidence="8">Belongs to the MurCDEF family. MurF subfamily.</text>
</comment>
<dbReference type="InterPro" id="IPR035911">
    <property type="entry name" value="MurE/MurF_N"/>
</dbReference>
<dbReference type="InterPro" id="IPR004101">
    <property type="entry name" value="Mur_ligase_C"/>
</dbReference>
<comment type="catalytic activity">
    <reaction evidence="8 10">
        <text>D-alanyl-D-alanine + UDP-N-acetyl-alpha-D-muramoyl-L-alanyl-gamma-D-glutamyl-meso-2,6-diaminopimelate + ATP = UDP-N-acetyl-alpha-D-muramoyl-L-alanyl-gamma-D-glutamyl-meso-2,6-diaminopimeloyl-D-alanyl-D-alanine + ADP + phosphate + H(+)</text>
        <dbReference type="Rhea" id="RHEA:28374"/>
        <dbReference type="ChEBI" id="CHEBI:15378"/>
        <dbReference type="ChEBI" id="CHEBI:30616"/>
        <dbReference type="ChEBI" id="CHEBI:43474"/>
        <dbReference type="ChEBI" id="CHEBI:57822"/>
        <dbReference type="ChEBI" id="CHEBI:61386"/>
        <dbReference type="ChEBI" id="CHEBI:83905"/>
        <dbReference type="ChEBI" id="CHEBI:456216"/>
        <dbReference type="EC" id="6.3.2.10"/>
    </reaction>
</comment>
<dbReference type="InterPro" id="IPR000713">
    <property type="entry name" value="Mur_ligase_N"/>
</dbReference>
<dbReference type="InterPro" id="IPR036615">
    <property type="entry name" value="Mur_ligase_C_dom_sf"/>
</dbReference>
<feature type="binding site" evidence="7">
    <location>
        <position position="212"/>
    </location>
    <ligand>
        <name>UDP-N-acetyl-alpha-D-muramoyl-L-alanyl-D-glutamate</name>
        <dbReference type="ChEBI" id="CHEBI:83900"/>
    </ligand>
</feature>
<evidence type="ECO:0000256" key="1">
    <source>
        <dbReference type="ARBA" id="ARBA00005898"/>
    </source>
</evidence>
<gene>
    <name evidence="8" type="primary">murF</name>
    <name evidence="7" type="synonym">murE</name>
    <name evidence="15" type="ORF">FJY75_01935</name>
</gene>
<evidence type="ECO:0000256" key="4">
    <source>
        <dbReference type="ARBA" id="ARBA00022984"/>
    </source>
</evidence>
<feature type="short sequence motif" description="Meso-diaminopimelate recognition motif" evidence="7">
    <location>
        <begin position="434"/>
        <end position="437"/>
    </location>
</feature>
<keyword evidence="4 8" id="KW-0573">Peptidoglycan synthesis</keyword>
<dbReference type="GO" id="GO:0005524">
    <property type="term" value="F:ATP binding"/>
    <property type="evidence" value="ECO:0007669"/>
    <property type="project" value="UniProtKB-UniRule"/>
</dbReference>
<organism evidence="15 16">
    <name type="scientific">Eiseniibacteriota bacterium</name>
    <dbReference type="NCBI Taxonomy" id="2212470"/>
    <lineage>
        <taxon>Bacteria</taxon>
        <taxon>Candidatus Eiseniibacteriota</taxon>
    </lineage>
</organism>
<evidence type="ECO:0000259" key="14">
    <source>
        <dbReference type="Pfam" id="PF08245"/>
    </source>
</evidence>
<sequence length="996" mass="104965">MAVRLQDLLRALPAEVWAGAPSTSPDPEIGGLRTDSREVRPGDLFFALPGMRADGARFAADAWARGAAALLVEGDAAVPAGPGPVLRARCAREALALCAARFHGQPSQALRLVGVTGTDGKTSTCWFGQQLLAAAGRRAAALGTLGVRGAGGERMDWGEAQTAEERDRDPARTWQPTTPEAPLFQETLARLRDEGVQDVIAEVSSHALAQRRVFGCQFRAVALTQVTADHLDFHGTREAYLEAKAGLFDRATRGGPWEQEPVAEILNLDDAFGRRLASARPDCVTYGTDEAARIRLLGGRADARGLELEIAFDGERCGLQVPVLGPFHLRNLLAAAAIAHTLGIPPREIAAGAAGLQAVPGRFEAITSGLPLTVIVDYAHTPEALDGLLRAARELGPGRLTVVFGCGGDRDPSKREPMGEAAGRLADRVIVTEDNPRSESPEQIAAAVLRGARRGSAAVERVAGRRRALARAIGSARPGEILVVAGRGAEALQVFADRTLPFDDRDVVRAMLARRIHPPLLPRPGEDPWSLGAIARATRATVAGISPEDWKLVSNLSVAGVCLDSRRVAGGEVFVALAGERHDGHQFIPPALEAGAAAAVARRAWWSRRKAARSGGIHLLVDDPVEALQEWAAALRVALAPKVIAVTGSSGKTGTKELILALLRGRGRVVGTIGNRNNEIGLPWTLLQLREGDAFAVVELGANHRGEIARLARVARPDVAVITGIGRAHLGRFGGPEALLEAKMEILEGLSPDGALVLPDDDPRLEEAARRWSGRIVRFGLGSAAEISAERVEATLDGTEILLRGRSEPLRLRLLGQAAARAALAAAAAVWALGISDPDWGALAEAAPVPGRLDPVVKDGVTWLLDTYNASPESVLHALGFLSGLPVSGRRVLVFGGMRELGGESEAIHAEMGRAAGFCDAAVFLGEEARASAPEAQRAGARHVLWCAEASAAARFLHAYLRPGDAVLLKGARAAALERIPVDLGVIAPSYGEGGD</sequence>
<dbReference type="InterPro" id="IPR036565">
    <property type="entry name" value="Mur-like_cat_sf"/>
</dbReference>
<dbReference type="Gene3D" id="3.90.190.20">
    <property type="entry name" value="Mur ligase, C-terminal domain"/>
    <property type="match status" value="2"/>
</dbReference>
<keyword evidence="6 8" id="KW-0961">Cell wall biogenesis/degradation</keyword>
<comment type="caution">
    <text evidence="15">The sequence shown here is derived from an EMBL/GenBank/DDBJ whole genome shotgun (WGS) entry which is preliminary data.</text>
</comment>
<keyword evidence="3 8" id="KW-0133">Cell shape</keyword>
<dbReference type="Gene3D" id="3.40.1390.10">
    <property type="entry name" value="MurE/MurF, N-terminal domain"/>
    <property type="match status" value="2"/>
</dbReference>
<comment type="function">
    <text evidence="8 10">Involved in cell wall formation. Catalyzes the final step in the synthesis of UDP-N-acetylmuramoyl-pentapeptide, the precursor of murein.</text>
</comment>
<feature type="binding site" evidence="7">
    <location>
        <position position="210"/>
    </location>
    <ligand>
        <name>UDP-N-acetyl-alpha-D-muramoyl-L-alanyl-D-glutamate</name>
        <dbReference type="ChEBI" id="CHEBI:83900"/>
    </ligand>
</feature>
<evidence type="ECO:0000256" key="9">
    <source>
        <dbReference type="RuleBase" id="RU004135"/>
    </source>
</evidence>
<dbReference type="Pfam" id="PF02875">
    <property type="entry name" value="Mur_ligase_C"/>
    <property type="match status" value="2"/>
</dbReference>
<dbReference type="InterPro" id="IPR013221">
    <property type="entry name" value="Mur_ligase_cen"/>
</dbReference>
<feature type="modified residue" description="N6-carboxylysine" evidence="7">
    <location>
        <position position="244"/>
    </location>
</feature>
<comment type="subcellular location">
    <subcellularLocation>
        <location evidence="8 9">Cytoplasm</location>
    </subcellularLocation>
</comment>
<keyword evidence="8 15" id="KW-0436">Ligase</keyword>
<dbReference type="NCBIfam" id="NF001126">
    <property type="entry name" value="PRK00139.1-4"/>
    <property type="match status" value="1"/>
</dbReference>
<dbReference type="GO" id="GO:0071555">
    <property type="term" value="P:cell wall organization"/>
    <property type="evidence" value="ECO:0007669"/>
    <property type="project" value="UniProtKB-KW"/>
</dbReference>
<comment type="catalytic activity">
    <reaction evidence="7">
        <text>UDP-N-acetyl-alpha-D-muramoyl-L-alanyl-D-glutamate + meso-2,6-diaminopimelate + ATP = UDP-N-acetyl-alpha-D-muramoyl-L-alanyl-gamma-D-glutamyl-meso-2,6-diaminopimelate + ADP + phosphate + H(+)</text>
        <dbReference type="Rhea" id="RHEA:23676"/>
        <dbReference type="ChEBI" id="CHEBI:15378"/>
        <dbReference type="ChEBI" id="CHEBI:30616"/>
        <dbReference type="ChEBI" id="CHEBI:43474"/>
        <dbReference type="ChEBI" id="CHEBI:57791"/>
        <dbReference type="ChEBI" id="CHEBI:83900"/>
        <dbReference type="ChEBI" id="CHEBI:83905"/>
        <dbReference type="ChEBI" id="CHEBI:456216"/>
        <dbReference type="EC" id="6.3.2.13"/>
    </reaction>
</comment>
<evidence type="ECO:0000259" key="13">
    <source>
        <dbReference type="Pfam" id="PF02875"/>
    </source>
</evidence>
<comment type="caution">
    <text evidence="8">Lacks conserved residue(s) required for the propagation of feature annotation.</text>
</comment>
<dbReference type="EMBL" id="VGIY01000024">
    <property type="protein sequence ID" value="MBM3316591.1"/>
    <property type="molecule type" value="Genomic_DNA"/>
</dbReference>
<dbReference type="Pfam" id="PF08245">
    <property type="entry name" value="Mur_ligase_M"/>
    <property type="match status" value="2"/>
</dbReference>
<comment type="function">
    <text evidence="7">Catalyzes the addition of meso-diaminopimelic acid to the nucleotide precursor UDP-N-acetylmuramoyl-L-alanyl-D-glutamate (UMAG) in the biosynthesis of bacterial cell-wall peptidoglycan.</text>
</comment>
<feature type="domain" description="Mur ligase C-terminal" evidence="13">
    <location>
        <begin position="361"/>
        <end position="488"/>
    </location>
</feature>
<feature type="binding site" evidence="7">
    <location>
        <position position="486"/>
    </location>
    <ligand>
        <name>meso-2,6-diaminopimelate</name>
        <dbReference type="ChEBI" id="CHEBI:57791"/>
    </ligand>
</feature>
<evidence type="ECO:0000313" key="16">
    <source>
        <dbReference type="Proteomes" id="UP000748308"/>
    </source>
</evidence>
<dbReference type="AlphaFoldDB" id="A0A938BQ75"/>
<keyword evidence="8" id="KW-0963">Cytoplasm</keyword>
<feature type="binding site" evidence="7">
    <location>
        <position position="204"/>
    </location>
    <ligand>
        <name>UDP-N-acetyl-alpha-D-muramoyl-L-alanyl-D-glutamate</name>
        <dbReference type="ChEBI" id="CHEBI:83900"/>
    </ligand>
</feature>
<dbReference type="SUPFAM" id="SSF53244">
    <property type="entry name" value="MurD-like peptide ligases, peptide-binding domain"/>
    <property type="match status" value="2"/>
</dbReference>
<feature type="domain" description="Mur ligase N-terminal catalytic" evidence="12">
    <location>
        <begin position="29"/>
        <end position="93"/>
    </location>
</feature>
<feature type="domain" description="Mur ligase C-terminal" evidence="13">
    <location>
        <begin position="851"/>
        <end position="973"/>
    </location>
</feature>
<proteinExistence type="inferred from homology"/>
<feature type="binding site" evidence="7">
    <location>
        <position position="490"/>
    </location>
    <ligand>
        <name>meso-2,6-diaminopimelate</name>
        <dbReference type="ChEBI" id="CHEBI:57791"/>
    </ligand>
</feature>
<comment type="pathway">
    <text evidence="8 9">Cell wall biogenesis; peptidoglycan biosynthesis.</text>
</comment>
<dbReference type="PANTHER" id="PTHR23135">
    <property type="entry name" value="MUR LIGASE FAMILY MEMBER"/>
    <property type="match status" value="1"/>
</dbReference>
<keyword evidence="7" id="KW-0460">Magnesium</keyword>
<feature type="binding site" evidence="7">
    <location>
        <begin position="434"/>
        <end position="437"/>
    </location>
    <ligand>
        <name>meso-2,6-diaminopimelate</name>
        <dbReference type="ChEBI" id="CHEBI:57791"/>
    </ligand>
</feature>
<dbReference type="GO" id="GO:0051301">
    <property type="term" value="P:cell division"/>
    <property type="evidence" value="ECO:0007669"/>
    <property type="project" value="UniProtKB-KW"/>
</dbReference>
<keyword evidence="5 8" id="KW-0131">Cell cycle</keyword>
<dbReference type="GO" id="GO:0008360">
    <property type="term" value="P:regulation of cell shape"/>
    <property type="evidence" value="ECO:0007669"/>
    <property type="project" value="UniProtKB-KW"/>
</dbReference>
<evidence type="ECO:0000313" key="15">
    <source>
        <dbReference type="EMBL" id="MBM3316591.1"/>
    </source>
</evidence>
<keyword evidence="2 8" id="KW-0132">Cell division</keyword>
<feature type="domain" description="Mur ligase central" evidence="14">
    <location>
        <begin position="646"/>
        <end position="830"/>
    </location>
</feature>
<accession>A0A938BQ75</accession>
<evidence type="ECO:0000256" key="7">
    <source>
        <dbReference type="HAMAP-Rule" id="MF_00208"/>
    </source>
</evidence>
<feature type="domain" description="Mur ligase N-terminal catalytic" evidence="12">
    <location>
        <begin position="558"/>
        <end position="633"/>
    </location>
</feature>
<comment type="PTM">
    <text evidence="7">Carboxylation is probably crucial for Mg(2+) binding and, consequently, for the gamma-phosphate positioning of ATP.</text>
</comment>
<dbReference type="GO" id="GO:0009252">
    <property type="term" value="P:peptidoglycan biosynthetic process"/>
    <property type="evidence" value="ECO:0007669"/>
    <property type="project" value="UniProtKB-UniRule"/>
</dbReference>
<feature type="domain" description="Mur ligase central" evidence="14">
    <location>
        <begin position="115"/>
        <end position="339"/>
    </location>
</feature>
<dbReference type="InterPro" id="IPR005863">
    <property type="entry name" value="UDP-N-AcMur_synth"/>
</dbReference>
<keyword evidence="8" id="KW-0067">ATP-binding</keyword>
<name>A0A938BQ75_UNCEI</name>
<feature type="region of interest" description="Disordered" evidence="11">
    <location>
        <begin position="155"/>
        <end position="178"/>
    </location>
</feature>
<dbReference type="GO" id="GO:0000287">
    <property type="term" value="F:magnesium ion binding"/>
    <property type="evidence" value="ECO:0007669"/>
    <property type="project" value="UniProtKB-UniRule"/>
</dbReference>
<comment type="cofactor">
    <cofactor evidence="7">
        <name>Mg(2+)</name>
        <dbReference type="ChEBI" id="CHEBI:18420"/>
    </cofactor>
</comment>
<evidence type="ECO:0000256" key="8">
    <source>
        <dbReference type="HAMAP-Rule" id="MF_02019"/>
    </source>
</evidence>
<dbReference type="SUPFAM" id="SSF63418">
    <property type="entry name" value="MurE/MurF N-terminal domain"/>
    <property type="match status" value="2"/>
</dbReference>
<evidence type="ECO:0000256" key="6">
    <source>
        <dbReference type="ARBA" id="ARBA00023316"/>
    </source>
</evidence>
<dbReference type="GO" id="GO:0047480">
    <property type="term" value="F:UDP-N-acetylmuramoyl-tripeptide-D-alanyl-D-alanine ligase activity"/>
    <property type="evidence" value="ECO:0007669"/>
    <property type="project" value="UniProtKB-UniRule"/>
</dbReference>
<dbReference type="EC" id="6.3.2.13" evidence="7"/>
<evidence type="ECO:0000256" key="10">
    <source>
        <dbReference type="RuleBase" id="RU004136"/>
    </source>
</evidence>
<dbReference type="PANTHER" id="PTHR23135:SF4">
    <property type="entry name" value="UDP-N-ACETYLMURAMOYL-L-ALANYL-D-GLUTAMATE--2,6-DIAMINOPIMELATE LIGASE MURE HOMOLOG, CHLOROPLASTIC"/>
    <property type="match status" value="1"/>
</dbReference>
<feature type="binding site" evidence="7">
    <location>
        <position position="410"/>
    </location>
    <ligand>
        <name>meso-2,6-diaminopimelate</name>
        <dbReference type="ChEBI" id="CHEBI:57791"/>
    </ligand>
</feature>
<feature type="binding site" evidence="7">
    <location>
        <position position="36"/>
    </location>
    <ligand>
        <name>UDP-N-acetyl-alpha-D-muramoyl-L-alanyl-D-glutamate</name>
        <dbReference type="ChEBI" id="CHEBI:83900"/>
    </ligand>
</feature>
<dbReference type="SUPFAM" id="SSF53623">
    <property type="entry name" value="MurD-like peptide ligases, catalytic domain"/>
    <property type="match status" value="2"/>
</dbReference>
<dbReference type="Pfam" id="PF01225">
    <property type="entry name" value="Mur_ligase"/>
    <property type="match status" value="2"/>
</dbReference>
<evidence type="ECO:0000259" key="12">
    <source>
        <dbReference type="Pfam" id="PF01225"/>
    </source>
</evidence>
<dbReference type="GO" id="GO:0008765">
    <property type="term" value="F:UDP-N-acetylmuramoylalanyl-D-glutamate-2,6-diaminopimelate ligase activity"/>
    <property type="evidence" value="ECO:0007669"/>
    <property type="project" value="UniProtKB-UniRule"/>
</dbReference>
<dbReference type="Proteomes" id="UP000748308">
    <property type="component" value="Unassembled WGS sequence"/>
</dbReference>
<evidence type="ECO:0000256" key="5">
    <source>
        <dbReference type="ARBA" id="ARBA00023306"/>
    </source>
</evidence>
<dbReference type="HAMAP" id="MF_00208">
    <property type="entry name" value="MurE"/>
    <property type="match status" value="1"/>
</dbReference>
<reference evidence="15" key="1">
    <citation type="submission" date="2019-03" db="EMBL/GenBank/DDBJ databases">
        <title>Lake Tanganyika Metagenome-Assembled Genomes (MAGs).</title>
        <authorList>
            <person name="Tran P."/>
        </authorList>
    </citation>
    <scope>NUCLEOTIDE SEQUENCE</scope>
    <source>
        <strain evidence="15">M_DeepCast_400m_m2_100</strain>
    </source>
</reference>
<feature type="binding site" evidence="7">
    <location>
        <begin position="117"/>
        <end position="123"/>
    </location>
    <ligand>
        <name>ATP</name>
        <dbReference type="ChEBI" id="CHEBI:30616"/>
    </ligand>
</feature>